<reference evidence="1 2" key="1">
    <citation type="submission" date="2014-12" db="EMBL/GenBank/DDBJ databases">
        <title>Draft genome sequence of Cohnella kolymensis strain B-2846.</title>
        <authorList>
            <person name="Karlyshev A.V."/>
            <person name="Kudryashova E.B."/>
        </authorList>
    </citation>
    <scope>NUCLEOTIDE SEQUENCE [LARGE SCALE GENOMIC DNA]</scope>
    <source>
        <strain evidence="1 2">VKM B-2846</strain>
    </source>
</reference>
<dbReference type="RefSeq" id="WP_041065169.1">
    <property type="nucleotide sequence ID" value="NZ_JXAL01000024.1"/>
</dbReference>
<protein>
    <submittedName>
        <fullName evidence="1">Uncharacterized protein</fullName>
    </submittedName>
</protein>
<sequence length="93" mass="10816">MENSKGTIQLDGNEMQMYADACYDMAREMVAQGRKYDVQRWLILWAKMNLAKREFHLLAGRELSEKHLGKEEKPTPEESTFRAHIILGGTDMR</sequence>
<dbReference type="EMBL" id="JXAL01000024">
    <property type="protein sequence ID" value="KIL35128.1"/>
    <property type="molecule type" value="Genomic_DNA"/>
</dbReference>
<gene>
    <name evidence="1" type="ORF">SD71_15950</name>
</gene>
<accession>A0ABR5A239</accession>
<keyword evidence="2" id="KW-1185">Reference proteome</keyword>
<dbReference type="Proteomes" id="UP000054526">
    <property type="component" value="Unassembled WGS sequence"/>
</dbReference>
<evidence type="ECO:0000313" key="2">
    <source>
        <dbReference type="Proteomes" id="UP000054526"/>
    </source>
</evidence>
<name>A0ABR5A239_9BACL</name>
<proteinExistence type="predicted"/>
<organism evidence="1 2">
    <name type="scientific">Cohnella kolymensis</name>
    <dbReference type="NCBI Taxonomy" id="1590652"/>
    <lineage>
        <taxon>Bacteria</taxon>
        <taxon>Bacillati</taxon>
        <taxon>Bacillota</taxon>
        <taxon>Bacilli</taxon>
        <taxon>Bacillales</taxon>
        <taxon>Paenibacillaceae</taxon>
        <taxon>Cohnella</taxon>
    </lineage>
</organism>
<evidence type="ECO:0000313" key="1">
    <source>
        <dbReference type="EMBL" id="KIL35128.1"/>
    </source>
</evidence>
<comment type="caution">
    <text evidence="1">The sequence shown here is derived from an EMBL/GenBank/DDBJ whole genome shotgun (WGS) entry which is preliminary data.</text>
</comment>